<dbReference type="EMBL" id="DS989843">
    <property type="protein sequence ID" value="EDX77749.1"/>
    <property type="molecule type" value="Genomic_DNA"/>
</dbReference>
<dbReference type="AlphaFoldDB" id="B4VKE7"/>
<evidence type="ECO:0000313" key="1">
    <source>
        <dbReference type="EMBL" id="EDX77749.1"/>
    </source>
</evidence>
<name>B4VKE7_9CYAN</name>
<evidence type="ECO:0000313" key="2">
    <source>
        <dbReference type="Proteomes" id="UP000003835"/>
    </source>
</evidence>
<protein>
    <recommendedName>
        <fullName evidence="3">Cyanoexosortase B system-associated protein</fullName>
    </recommendedName>
</protein>
<keyword evidence="2" id="KW-1185">Reference proteome</keyword>
<dbReference type="InterPro" id="IPR030917">
    <property type="entry name" value="Cyanoexo_CrtB_assoc"/>
</dbReference>
<dbReference type="STRING" id="118168.MC7420_3073"/>
<dbReference type="eggNOG" id="ENOG502ZVXU">
    <property type="taxonomic scope" value="Bacteria"/>
</dbReference>
<dbReference type="NCBIfam" id="TIGR04533">
    <property type="entry name" value="cyanosortB_assc"/>
    <property type="match status" value="1"/>
</dbReference>
<proteinExistence type="predicted"/>
<sequence>MKANLMKSSRLRQVIKRLRFNRAIVLLLLLVIVAIGALPSYFTGNWSWIEPPRFANFSSIKVVQIEGLEIPGWETLEQRTVTLGGHKWSYQEIKGDLDKPVLLLLRPPNGPIDQPQVEWMDINGVFQWKTDSHQRLNFTVETQSNQAQVNARLFRAWTQQQTFAVVQWYAWATGGHPATRQWFWVDQIAQLKRQRVPWVAVSIQIPMEPLGDLADAKPIAESLSQTVQKTLMTEPLAGED</sequence>
<dbReference type="Proteomes" id="UP000003835">
    <property type="component" value="Unassembled WGS sequence"/>
</dbReference>
<reference evidence="1 2" key="1">
    <citation type="submission" date="2008-07" db="EMBL/GenBank/DDBJ databases">
        <authorList>
            <person name="Tandeau de Marsac N."/>
            <person name="Ferriera S."/>
            <person name="Johnson J."/>
            <person name="Kravitz S."/>
            <person name="Beeson K."/>
            <person name="Sutton G."/>
            <person name="Rogers Y.-H."/>
            <person name="Friedman R."/>
            <person name="Frazier M."/>
            <person name="Venter J.C."/>
        </authorList>
    </citation>
    <scope>NUCLEOTIDE SEQUENCE [LARGE SCALE GENOMIC DNA]</scope>
    <source>
        <strain evidence="1 2">PCC 7420</strain>
    </source>
</reference>
<dbReference type="RefSeq" id="WP_006099010.1">
    <property type="nucleotide sequence ID" value="NZ_DS989843.1"/>
</dbReference>
<evidence type="ECO:0008006" key="3">
    <source>
        <dbReference type="Google" id="ProtNLM"/>
    </source>
</evidence>
<dbReference type="HOGENOM" id="CLU_1011272_0_0_3"/>
<gene>
    <name evidence="1" type="ORF">MC7420_3073</name>
</gene>
<organism evidence="1 2">
    <name type="scientific">Coleofasciculus chthonoplastes PCC 7420</name>
    <dbReference type="NCBI Taxonomy" id="118168"/>
    <lineage>
        <taxon>Bacteria</taxon>
        <taxon>Bacillati</taxon>
        <taxon>Cyanobacteriota</taxon>
        <taxon>Cyanophyceae</taxon>
        <taxon>Coleofasciculales</taxon>
        <taxon>Coleofasciculaceae</taxon>
        <taxon>Coleofasciculus</taxon>
    </lineage>
</organism>
<accession>B4VKE7</accession>